<dbReference type="Pfam" id="PF00486">
    <property type="entry name" value="Trans_reg_C"/>
    <property type="match status" value="1"/>
</dbReference>
<comment type="caution">
    <text evidence="7">The sequence shown here is derived from an EMBL/GenBank/DDBJ whole genome shotgun (WGS) entry which is preliminary data.</text>
</comment>
<evidence type="ECO:0000259" key="6">
    <source>
        <dbReference type="PROSITE" id="PS51755"/>
    </source>
</evidence>
<dbReference type="InterPro" id="IPR001867">
    <property type="entry name" value="OmpR/PhoB-type_DNA-bd"/>
</dbReference>
<dbReference type="InterPro" id="IPR005158">
    <property type="entry name" value="BTAD"/>
</dbReference>
<dbReference type="InterPro" id="IPR016032">
    <property type="entry name" value="Sig_transdc_resp-reg_C-effctor"/>
</dbReference>
<feature type="domain" description="OmpR/PhoB-type" evidence="6">
    <location>
        <begin position="6"/>
        <end position="106"/>
    </location>
</feature>
<evidence type="ECO:0000256" key="5">
    <source>
        <dbReference type="PROSITE-ProRule" id="PRU01091"/>
    </source>
</evidence>
<dbReference type="Gene3D" id="1.25.40.10">
    <property type="entry name" value="Tetratricopeptide repeat domain"/>
    <property type="match status" value="3"/>
</dbReference>
<evidence type="ECO:0000313" key="7">
    <source>
        <dbReference type="EMBL" id="MFF3222369.1"/>
    </source>
</evidence>
<keyword evidence="8" id="KW-1185">Reference proteome</keyword>
<dbReference type="PRINTS" id="PR00364">
    <property type="entry name" value="DISEASERSIST"/>
</dbReference>
<dbReference type="Proteomes" id="UP001601948">
    <property type="component" value="Unassembled WGS sequence"/>
</dbReference>
<sequence>MSGTDSPIVGAGLDLEFLILGPLCVRSLGVEVPLGGMRQRKMLALLLLNANRTLPVERLVDDLWDDPPQSARQQIHNSIGHLRRTLARVSGGVQIATTAAGYQFNVREDAVDTYQFQVRSSDAVQAAAEGRIDDAVELYLSALELWRGDALVDIDCPAVASAASKLNEQRLVAIENLMSLRLRAGDSSSVVGDLRELVTEHPLRESLRGSLMVALYRSGRHVDALATYDEGRRFLAEELGLEPGPDLRELHAEILSGAVEVGAPAIERTPIPPTVDETPPVQPVAPSLEATTIPSPVQVSGKCFLPPDTREFTGRAAEISRLCDETRQAQPAALVISAIDGMGGVGKTAIAVHLAHRVADDYPDGQYFLDLHGFSSGTRPVAPEQALDTLLRASGLAPERIPANLEERSALWRSQLAGQRAILVLDNASDAAQVRPLLPGTPGVLVIVTSRRKLAALDGAVPVSLDVLSQEDAVALFDQIADTQPGVDEIEDIATVVELCGRLPLAIRIAAARLRDRKGWTVADLIDRLDTHSRRARFLQVDDRNVMAVLKLSYRYLSKQTQQIFRLLSLHPGSDFDAYSTAALTGVSFDDAEYCLEMLFELNLLRQDTVGRFYYHDLVRDCAFKLLTEAGAADEWDEARQSLFDYYIHSAYSWCSHFGDGAYLMTHFSDGVYLMTPHGFPAPRNLREVSSHQDAARALASEYSNLVAVCKFAAANGYDSHAWQLICILQPYLKLSGYGDIAFSLFQDGLQSARAADDKCGQSACLHGLAIACLERRSNAEAQELLQQAIKLSRELGDRVREMAQLVSLGVAYFNDDRLDEAQSTLLAAEAMADCSAVQSLRVRVLNNLGVVCRDLGRIDESLDYLHRAAAESAAENGSRIQPLIVWNIGLAFHLQGNHQLAIEQFELAYGVSVLANYRFGEVLALIGLCTARRSQGDLVAAIDHGRLALIISREFGLRILECESLCALGEVAVSMESLDTAEREFKQAAERANRYQYPRYVARAMEGLAHVASARGLLDDSQKYWEEAVHMYPEGMADVEFARLHLASLDDRTTRCFRCEIVSSPNAG</sequence>
<accession>A0ABW6QMM2</accession>
<organism evidence="7 8">
    <name type="scientific">Nocardia suismassiliense</name>
    <dbReference type="NCBI Taxonomy" id="2077092"/>
    <lineage>
        <taxon>Bacteria</taxon>
        <taxon>Bacillati</taxon>
        <taxon>Actinomycetota</taxon>
        <taxon>Actinomycetes</taxon>
        <taxon>Mycobacteriales</taxon>
        <taxon>Nocardiaceae</taxon>
        <taxon>Nocardia</taxon>
    </lineage>
</organism>
<gene>
    <name evidence="7" type="ORF">ACFYV7_06195</name>
</gene>
<protein>
    <submittedName>
        <fullName evidence="7">BTAD domain-containing putative transcriptional regulator</fullName>
    </submittedName>
</protein>
<reference evidence="7 8" key="1">
    <citation type="submission" date="2024-10" db="EMBL/GenBank/DDBJ databases">
        <title>The Natural Products Discovery Center: Release of the First 8490 Sequenced Strains for Exploring Actinobacteria Biosynthetic Diversity.</title>
        <authorList>
            <person name="Kalkreuter E."/>
            <person name="Kautsar S.A."/>
            <person name="Yang D."/>
            <person name="Bader C.D."/>
            <person name="Teijaro C.N."/>
            <person name="Fluegel L."/>
            <person name="Davis C.M."/>
            <person name="Simpson J.R."/>
            <person name="Lauterbach L."/>
            <person name="Steele A.D."/>
            <person name="Gui C."/>
            <person name="Meng S."/>
            <person name="Li G."/>
            <person name="Viehrig K."/>
            <person name="Ye F."/>
            <person name="Su P."/>
            <person name="Kiefer A.F."/>
            <person name="Nichols A."/>
            <person name="Cepeda A.J."/>
            <person name="Yan W."/>
            <person name="Fan B."/>
            <person name="Jiang Y."/>
            <person name="Adhikari A."/>
            <person name="Zheng C.-J."/>
            <person name="Schuster L."/>
            <person name="Cowan T.M."/>
            <person name="Smanski M.J."/>
            <person name="Chevrette M.G."/>
            <person name="De Carvalho L.P.S."/>
            <person name="Shen B."/>
        </authorList>
    </citation>
    <scope>NUCLEOTIDE SEQUENCE [LARGE SCALE GENOMIC DNA]</scope>
    <source>
        <strain evidence="7 8">NPDC003040</strain>
    </source>
</reference>
<evidence type="ECO:0000256" key="4">
    <source>
        <dbReference type="ARBA" id="ARBA00023163"/>
    </source>
</evidence>
<proteinExistence type="inferred from homology"/>
<dbReference type="Gene3D" id="3.40.50.300">
    <property type="entry name" value="P-loop containing nucleotide triphosphate hydrolases"/>
    <property type="match status" value="1"/>
</dbReference>
<dbReference type="EMBL" id="JBIAPI010000001">
    <property type="protein sequence ID" value="MFF3222369.1"/>
    <property type="molecule type" value="Genomic_DNA"/>
</dbReference>
<dbReference type="InterPro" id="IPR051677">
    <property type="entry name" value="AfsR-DnrI-RedD_regulator"/>
</dbReference>
<dbReference type="RefSeq" id="WP_387714270.1">
    <property type="nucleotide sequence ID" value="NZ_JBIAPI010000001.1"/>
</dbReference>
<evidence type="ECO:0000256" key="1">
    <source>
        <dbReference type="ARBA" id="ARBA00005820"/>
    </source>
</evidence>
<dbReference type="InterPro" id="IPR027417">
    <property type="entry name" value="P-loop_NTPase"/>
</dbReference>
<keyword evidence="4" id="KW-0804">Transcription</keyword>
<dbReference type="Gene3D" id="1.10.8.430">
    <property type="entry name" value="Helical domain of apoptotic protease-activating factors"/>
    <property type="match status" value="1"/>
</dbReference>
<evidence type="ECO:0000256" key="2">
    <source>
        <dbReference type="ARBA" id="ARBA00023015"/>
    </source>
</evidence>
<dbReference type="PROSITE" id="PS51755">
    <property type="entry name" value="OMPR_PHOB"/>
    <property type="match status" value="1"/>
</dbReference>
<dbReference type="SMART" id="SM00028">
    <property type="entry name" value="TPR"/>
    <property type="match status" value="7"/>
</dbReference>
<dbReference type="Pfam" id="PF13424">
    <property type="entry name" value="TPR_12"/>
    <property type="match status" value="1"/>
</dbReference>
<keyword evidence="2" id="KW-0805">Transcription regulation</keyword>
<dbReference type="SMART" id="SM00862">
    <property type="entry name" value="Trans_reg_C"/>
    <property type="match status" value="1"/>
</dbReference>
<feature type="DNA-binding region" description="OmpR/PhoB-type" evidence="5">
    <location>
        <begin position="6"/>
        <end position="106"/>
    </location>
</feature>
<dbReference type="Pfam" id="PF03704">
    <property type="entry name" value="BTAD"/>
    <property type="match status" value="1"/>
</dbReference>
<dbReference type="SUPFAM" id="SSF52540">
    <property type="entry name" value="P-loop containing nucleoside triphosphate hydrolases"/>
    <property type="match status" value="1"/>
</dbReference>
<dbReference type="InterPro" id="IPR019734">
    <property type="entry name" value="TPR_rpt"/>
</dbReference>
<dbReference type="InterPro" id="IPR011990">
    <property type="entry name" value="TPR-like_helical_dom_sf"/>
</dbReference>
<keyword evidence="3 5" id="KW-0238">DNA-binding</keyword>
<dbReference type="InterPro" id="IPR036388">
    <property type="entry name" value="WH-like_DNA-bd_sf"/>
</dbReference>
<dbReference type="InterPro" id="IPR042197">
    <property type="entry name" value="Apaf_helical"/>
</dbReference>
<dbReference type="PANTHER" id="PTHR35807">
    <property type="entry name" value="TRANSCRIPTIONAL REGULATOR REDD-RELATED"/>
    <property type="match status" value="1"/>
</dbReference>
<dbReference type="SUPFAM" id="SSF48452">
    <property type="entry name" value="TPR-like"/>
    <property type="match status" value="3"/>
</dbReference>
<dbReference type="CDD" id="cd15831">
    <property type="entry name" value="BTAD"/>
    <property type="match status" value="1"/>
</dbReference>
<evidence type="ECO:0000256" key="3">
    <source>
        <dbReference type="ARBA" id="ARBA00023125"/>
    </source>
</evidence>
<evidence type="ECO:0000313" key="8">
    <source>
        <dbReference type="Proteomes" id="UP001601948"/>
    </source>
</evidence>
<comment type="similarity">
    <text evidence="1">Belongs to the AfsR/DnrI/RedD regulatory family.</text>
</comment>
<dbReference type="SUPFAM" id="SSF46894">
    <property type="entry name" value="C-terminal effector domain of the bipartite response regulators"/>
    <property type="match status" value="1"/>
</dbReference>
<dbReference type="PANTHER" id="PTHR35807:SF1">
    <property type="entry name" value="TRANSCRIPTIONAL REGULATOR REDD"/>
    <property type="match status" value="1"/>
</dbReference>
<dbReference type="Gene3D" id="1.10.10.10">
    <property type="entry name" value="Winged helix-like DNA-binding domain superfamily/Winged helix DNA-binding domain"/>
    <property type="match status" value="1"/>
</dbReference>
<name>A0ABW6QMM2_9NOCA</name>
<dbReference type="SMART" id="SM01043">
    <property type="entry name" value="BTAD"/>
    <property type="match status" value="1"/>
</dbReference>